<feature type="region of interest" description="Disordered" evidence="1">
    <location>
        <begin position="30"/>
        <end position="127"/>
    </location>
</feature>
<feature type="compositionally biased region" description="Low complexity" evidence="1">
    <location>
        <begin position="78"/>
        <end position="89"/>
    </location>
</feature>
<keyword evidence="3" id="KW-0732">Signal</keyword>
<reference evidence="4" key="1">
    <citation type="submission" date="2023-05" db="EMBL/GenBank/DDBJ databases">
        <authorList>
            <person name="Huff M."/>
        </authorList>
    </citation>
    <scope>NUCLEOTIDE SEQUENCE</scope>
</reference>
<keyword evidence="2" id="KW-0812">Transmembrane</keyword>
<gene>
    <name evidence="4" type="ORF">FPE_LOCUS25847</name>
</gene>
<organism evidence="4 5">
    <name type="scientific">Fraxinus pennsylvanica</name>
    <dbReference type="NCBI Taxonomy" id="56036"/>
    <lineage>
        <taxon>Eukaryota</taxon>
        <taxon>Viridiplantae</taxon>
        <taxon>Streptophyta</taxon>
        <taxon>Embryophyta</taxon>
        <taxon>Tracheophyta</taxon>
        <taxon>Spermatophyta</taxon>
        <taxon>Magnoliopsida</taxon>
        <taxon>eudicotyledons</taxon>
        <taxon>Gunneridae</taxon>
        <taxon>Pentapetalae</taxon>
        <taxon>asterids</taxon>
        <taxon>lamiids</taxon>
        <taxon>Lamiales</taxon>
        <taxon>Oleaceae</taxon>
        <taxon>Oleeae</taxon>
        <taxon>Fraxinus</taxon>
    </lineage>
</organism>
<keyword evidence="2" id="KW-1133">Transmembrane helix</keyword>
<keyword evidence="2" id="KW-0472">Membrane</keyword>
<feature type="signal peptide" evidence="3">
    <location>
        <begin position="1"/>
        <end position="28"/>
    </location>
</feature>
<dbReference type="PRINTS" id="PR01217">
    <property type="entry name" value="PRICHEXTENSN"/>
</dbReference>
<feature type="transmembrane region" description="Helical" evidence="2">
    <location>
        <begin position="130"/>
        <end position="150"/>
    </location>
</feature>
<accession>A0AAD2A4G7</accession>
<evidence type="ECO:0000256" key="1">
    <source>
        <dbReference type="SAM" id="MobiDB-lite"/>
    </source>
</evidence>
<dbReference type="PANTHER" id="PTHR36721">
    <property type="entry name" value="PROLINE-RICH FAMILY PROTEIN"/>
    <property type="match status" value="1"/>
</dbReference>
<evidence type="ECO:0000256" key="3">
    <source>
        <dbReference type="SAM" id="SignalP"/>
    </source>
</evidence>
<proteinExistence type="predicted"/>
<name>A0AAD2A4G7_9LAMI</name>
<feature type="compositionally biased region" description="Pro residues" evidence="1">
    <location>
        <begin position="61"/>
        <end position="77"/>
    </location>
</feature>
<evidence type="ECO:0000256" key="2">
    <source>
        <dbReference type="SAM" id="Phobius"/>
    </source>
</evidence>
<feature type="chain" id="PRO_5042144754" evidence="3">
    <location>
        <begin position="29"/>
        <end position="171"/>
    </location>
</feature>
<dbReference type="EMBL" id="OU503051">
    <property type="protein sequence ID" value="CAI9778417.1"/>
    <property type="molecule type" value="Genomic_DNA"/>
</dbReference>
<keyword evidence="5" id="KW-1185">Reference proteome</keyword>
<evidence type="ECO:0000313" key="5">
    <source>
        <dbReference type="Proteomes" id="UP000834106"/>
    </source>
</evidence>
<feature type="compositionally biased region" description="Pro residues" evidence="1">
    <location>
        <begin position="33"/>
        <end position="53"/>
    </location>
</feature>
<dbReference type="Proteomes" id="UP000834106">
    <property type="component" value="Chromosome 16"/>
</dbReference>
<sequence>MASINTHIQMISLVLFFTFVFCISQVFSADPPENSPSPSPHPPADALSPPPVLSPATPSQSPSPAPPPSLSSPPAPPLSKFFPSPSPALTNSSAPHKSPTPAPGDAEVNVSNVESERDSSSGGMNSGQKAGVAVAVVASACIVGVGALIYKKRQQNVIRSQYGYTARREIL</sequence>
<dbReference type="PANTHER" id="PTHR36721:SF15">
    <property type="entry name" value="EN_SPM-LIKE TRANSPOSON PROTEIN"/>
    <property type="match status" value="1"/>
</dbReference>
<protein>
    <submittedName>
        <fullName evidence="4">Uncharacterized protein</fullName>
    </submittedName>
</protein>
<dbReference type="AlphaFoldDB" id="A0AAD2A4G7"/>
<evidence type="ECO:0000313" key="4">
    <source>
        <dbReference type="EMBL" id="CAI9778417.1"/>
    </source>
</evidence>